<dbReference type="GeneID" id="44004110"/>
<evidence type="ECO:0000313" key="1">
    <source>
        <dbReference type="EMBL" id="AXP08355.1"/>
    </source>
</evidence>
<dbReference type="GO" id="GO:0046872">
    <property type="term" value="F:metal ion binding"/>
    <property type="evidence" value="ECO:0007669"/>
    <property type="project" value="InterPro"/>
</dbReference>
<dbReference type="OrthoDB" id="677920at2"/>
<dbReference type="RefSeq" id="WP_066776390.1">
    <property type="nucleotide sequence ID" value="NZ_CBCSFE010000002.1"/>
</dbReference>
<keyword evidence="3" id="KW-1185">Reference proteome</keyword>
<evidence type="ECO:0000313" key="4">
    <source>
        <dbReference type="Proteomes" id="UP000286095"/>
    </source>
</evidence>
<accession>A0A424YZG1</accession>
<sequence>MQFKVKNINCINCVNLIKNSLEYKFGLIQIDLDSKILSIDLKEEQILDFTKEIKELGFEIIERL</sequence>
<organism evidence="2 4">
    <name type="scientific">Campylobacter hepaticus</name>
    <dbReference type="NCBI Taxonomy" id="1813019"/>
    <lineage>
        <taxon>Bacteria</taxon>
        <taxon>Pseudomonadati</taxon>
        <taxon>Campylobacterota</taxon>
        <taxon>Epsilonproteobacteria</taxon>
        <taxon>Campylobacterales</taxon>
        <taxon>Campylobacteraceae</taxon>
        <taxon>Campylobacter</taxon>
    </lineage>
</organism>
<dbReference type="STRING" id="1813019.A2J15_00745"/>
<dbReference type="EMBL" id="CP031611">
    <property type="protein sequence ID" value="AXP08355.1"/>
    <property type="molecule type" value="Genomic_DNA"/>
</dbReference>
<evidence type="ECO:0000313" key="2">
    <source>
        <dbReference type="EMBL" id="RQD86719.1"/>
    </source>
</evidence>
<dbReference type="KEGG" id="chw:A2J15_001155"/>
<dbReference type="SUPFAM" id="SSF55008">
    <property type="entry name" value="HMA, heavy metal-associated domain"/>
    <property type="match status" value="1"/>
</dbReference>
<dbReference type="EMBL" id="QURW01000015">
    <property type="protein sequence ID" value="RQD86719.1"/>
    <property type="molecule type" value="Genomic_DNA"/>
</dbReference>
<dbReference type="Proteomes" id="UP000093205">
    <property type="component" value="Chromosome"/>
</dbReference>
<evidence type="ECO:0000313" key="3">
    <source>
        <dbReference type="Proteomes" id="UP000093205"/>
    </source>
</evidence>
<dbReference type="Proteomes" id="UP000286095">
    <property type="component" value="Unassembled WGS sequence"/>
</dbReference>
<proteinExistence type="predicted"/>
<gene>
    <name evidence="1" type="ORF">A2J15_001155</name>
    <name evidence="2" type="ORF">DZD40_06115</name>
</gene>
<name>A0A424YZG1_9BACT</name>
<dbReference type="AlphaFoldDB" id="A0A424YZG1"/>
<reference evidence="3 4" key="1">
    <citation type="submission" date="2018-08" db="EMBL/GenBank/DDBJ databases">
        <title>Survival mechanisms of Campylobacter hepaticus identified by genomic analysis and comparative transcriptomic analysis of in vivo and in vitro derived bacteria.</title>
        <authorList>
            <person name="Van T.T.H."/>
            <person name="Moore R.J."/>
        </authorList>
    </citation>
    <scope>NUCLEOTIDE SEQUENCE [LARGE SCALE GENOMIC DNA]</scope>
    <source>
        <strain evidence="2 4">54L</strain>
        <strain evidence="1 3">HV10</strain>
    </source>
</reference>
<dbReference type="InterPro" id="IPR036163">
    <property type="entry name" value="HMA_dom_sf"/>
</dbReference>
<dbReference type="Gene3D" id="3.30.70.100">
    <property type="match status" value="1"/>
</dbReference>
<protein>
    <submittedName>
        <fullName evidence="2">Heavy-metal-associated domain-containing protein</fullName>
    </submittedName>
</protein>